<evidence type="ECO:0000259" key="2">
    <source>
        <dbReference type="Pfam" id="PF02617"/>
    </source>
</evidence>
<dbReference type="GO" id="GO:0006508">
    <property type="term" value="P:proteolysis"/>
    <property type="evidence" value="ECO:0007669"/>
    <property type="project" value="UniProtKB-UniRule"/>
</dbReference>
<dbReference type="NCBIfam" id="NF000668">
    <property type="entry name" value="PRK00033.1-1"/>
    <property type="match status" value="1"/>
</dbReference>
<reference evidence="3" key="1">
    <citation type="journal article" date="2014" name="Int. J. Syst. Evol. Microbiol.">
        <title>Complete genome sequence of Corynebacterium casei LMG S-19264T (=DSM 44701T), isolated from a smear-ripened cheese.</title>
        <authorList>
            <consortium name="US DOE Joint Genome Institute (JGI-PGF)"/>
            <person name="Walter F."/>
            <person name="Albersmeier A."/>
            <person name="Kalinowski J."/>
            <person name="Ruckert C."/>
        </authorList>
    </citation>
    <scope>NUCLEOTIDE SEQUENCE</scope>
    <source>
        <strain evidence="3">CGMCC 1.12187</strain>
    </source>
</reference>
<dbReference type="Proteomes" id="UP000638848">
    <property type="component" value="Unassembled WGS sequence"/>
</dbReference>
<keyword evidence="4" id="KW-1185">Reference proteome</keyword>
<gene>
    <name evidence="1" type="primary">clpS</name>
    <name evidence="3" type="ORF">GCM10011374_20280</name>
</gene>
<comment type="function">
    <text evidence="1">Involved in the modulation of the specificity of the ClpAP-mediated ATP-dependent protein degradation.</text>
</comment>
<dbReference type="PANTHER" id="PTHR33473:SF19">
    <property type="entry name" value="ATP-DEPENDENT CLP PROTEASE ADAPTER PROTEIN CLPS"/>
    <property type="match status" value="1"/>
</dbReference>
<dbReference type="InterPro" id="IPR014719">
    <property type="entry name" value="Ribosomal_bL12_C/ClpS-like"/>
</dbReference>
<comment type="subunit">
    <text evidence="1">Binds to the N-terminal domain of the chaperone ClpA.</text>
</comment>
<accession>A0A917LUJ3</accession>
<dbReference type="AlphaFoldDB" id="A0A917LUJ3"/>
<evidence type="ECO:0000256" key="1">
    <source>
        <dbReference type="HAMAP-Rule" id="MF_00302"/>
    </source>
</evidence>
<protein>
    <recommendedName>
        <fullName evidence="1">ATP-dependent Clp protease adapter protein ClpS</fullName>
    </recommendedName>
</protein>
<feature type="domain" description="Adaptor protein ClpS core" evidence="2">
    <location>
        <begin position="47"/>
        <end position="117"/>
    </location>
</feature>
<evidence type="ECO:0000313" key="4">
    <source>
        <dbReference type="Proteomes" id="UP000638848"/>
    </source>
</evidence>
<dbReference type="SUPFAM" id="SSF54736">
    <property type="entry name" value="ClpS-like"/>
    <property type="match status" value="1"/>
</dbReference>
<dbReference type="Pfam" id="PF02617">
    <property type="entry name" value="ClpS"/>
    <property type="match status" value="1"/>
</dbReference>
<comment type="similarity">
    <text evidence="1">Belongs to the ClpS family.</text>
</comment>
<name>A0A917LUJ3_9MICC</name>
<dbReference type="InterPro" id="IPR022935">
    <property type="entry name" value="ClpS"/>
</dbReference>
<dbReference type="HAMAP" id="MF_00302">
    <property type="entry name" value="ClpS"/>
    <property type="match status" value="1"/>
</dbReference>
<dbReference type="RefSeq" id="WP_188536819.1">
    <property type="nucleotide sequence ID" value="NZ_BMEQ01000009.1"/>
</dbReference>
<organism evidence="3 4">
    <name type="scientific">Kocuria dechangensis</name>
    <dbReference type="NCBI Taxonomy" id="1176249"/>
    <lineage>
        <taxon>Bacteria</taxon>
        <taxon>Bacillati</taxon>
        <taxon>Actinomycetota</taxon>
        <taxon>Actinomycetes</taxon>
        <taxon>Micrococcales</taxon>
        <taxon>Micrococcaceae</taxon>
        <taxon>Kocuria</taxon>
    </lineage>
</organism>
<comment type="caution">
    <text evidence="3">The sequence shown here is derived from an EMBL/GenBank/DDBJ whole genome shotgun (WGS) entry which is preliminary data.</text>
</comment>
<dbReference type="Gene3D" id="3.30.1390.10">
    <property type="match status" value="1"/>
</dbReference>
<dbReference type="InterPro" id="IPR003769">
    <property type="entry name" value="ClpS_core"/>
</dbReference>
<dbReference type="GO" id="GO:0030163">
    <property type="term" value="P:protein catabolic process"/>
    <property type="evidence" value="ECO:0007669"/>
    <property type="project" value="InterPro"/>
</dbReference>
<evidence type="ECO:0000313" key="3">
    <source>
        <dbReference type="EMBL" id="GGG57407.1"/>
    </source>
</evidence>
<reference evidence="3" key="2">
    <citation type="submission" date="2020-09" db="EMBL/GenBank/DDBJ databases">
        <authorList>
            <person name="Sun Q."/>
            <person name="Zhou Y."/>
        </authorList>
    </citation>
    <scope>NUCLEOTIDE SEQUENCE</scope>
    <source>
        <strain evidence="3">CGMCC 1.12187</strain>
    </source>
</reference>
<dbReference type="EMBL" id="BMEQ01000009">
    <property type="protein sequence ID" value="GGG57407.1"/>
    <property type="molecule type" value="Genomic_DNA"/>
</dbReference>
<proteinExistence type="inferred from homology"/>
<dbReference type="PANTHER" id="PTHR33473">
    <property type="entry name" value="ATP-DEPENDENT CLP PROTEASE ADAPTER PROTEIN CLPS1, CHLOROPLASTIC"/>
    <property type="match status" value="1"/>
</dbReference>
<sequence length="124" mass="13140">MHCTLAPAAPQAAGTALPAVLTVSAPPETRPAGAVSEASAPSVATDLPWNVVVWDDPVNLMSYVTYVFRSYFGYPEEKARALMLEVHHRGRSVVASGSLEEAETHTAAMHGFGLWATFEKAGGE</sequence>